<dbReference type="EMBL" id="SSTD01015295">
    <property type="protein sequence ID" value="TYK03121.1"/>
    <property type="molecule type" value="Genomic_DNA"/>
</dbReference>
<dbReference type="AlphaFoldDB" id="A0A5D3BTS2"/>
<dbReference type="PANTHER" id="PTHR42648:SF26">
    <property type="entry name" value="INTEGRASE CATALYTIC DOMAIN-CONTAINING PROTEIN"/>
    <property type="match status" value="1"/>
</dbReference>
<dbReference type="PANTHER" id="PTHR42648">
    <property type="entry name" value="TRANSPOSASE, PUTATIVE-RELATED"/>
    <property type="match status" value="1"/>
</dbReference>
<dbReference type="InterPro" id="IPR039537">
    <property type="entry name" value="Retrotran_Ty1/copia-like"/>
</dbReference>
<proteinExistence type="predicted"/>
<protein>
    <submittedName>
        <fullName evidence="5 6">Mitochondrial protein</fullName>
    </submittedName>
</protein>
<dbReference type="OrthoDB" id="414945at2759"/>
<dbReference type="InterPro" id="IPR012337">
    <property type="entry name" value="RNaseH-like_sf"/>
</dbReference>
<dbReference type="GO" id="GO:0046872">
    <property type="term" value="F:metal ion binding"/>
    <property type="evidence" value="ECO:0007669"/>
    <property type="project" value="UniProtKB-KW"/>
</dbReference>
<comment type="caution">
    <text evidence="6">The sequence shown here is derived from an EMBL/GenBank/DDBJ whole genome shotgun (WGS) entry which is preliminary data.</text>
</comment>
<dbReference type="Pfam" id="PF25597">
    <property type="entry name" value="SH3_retrovirus"/>
    <property type="match status" value="1"/>
</dbReference>
<keyword evidence="2" id="KW-0378">Hydrolase</keyword>
<dbReference type="InterPro" id="IPR013103">
    <property type="entry name" value="RVT_2"/>
</dbReference>
<dbReference type="Pfam" id="PF07727">
    <property type="entry name" value="RVT_2"/>
    <property type="match status" value="1"/>
</dbReference>
<dbReference type="Proteomes" id="UP000321393">
    <property type="component" value="Unassembled WGS sequence"/>
</dbReference>
<feature type="compositionally biased region" description="Polar residues" evidence="3">
    <location>
        <begin position="510"/>
        <end position="525"/>
    </location>
</feature>
<dbReference type="InterPro" id="IPR001584">
    <property type="entry name" value="Integrase_cat-core"/>
</dbReference>
<dbReference type="Proteomes" id="UP000321947">
    <property type="component" value="Unassembled WGS sequence"/>
</dbReference>
<dbReference type="CDD" id="cd09272">
    <property type="entry name" value="RNase_HI_RT_Ty1"/>
    <property type="match status" value="1"/>
</dbReference>
<dbReference type="InterPro" id="IPR057670">
    <property type="entry name" value="SH3_retrovirus"/>
</dbReference>
<accession>A0A5D3BTS2</accession>
<dbReference type="GO" id="GO:0015074">
    <property type="term" value="P:DNA integration"/>
    <property type="evidence" value="ECO:0007669"/>
    <property type="project" value="InterPro"/>
</dbReference>
<dbReference type="PROSITE" id="PS50994">
    <property type="entry name" value="INTEGRASE"/>
    <property type="match status" value="1"/>
</dbReference>
<reference evidence="7 8" key="1">
    <citation type="submission" date="2019-08" db="EMBL/GenBank/DDBJ databases">
        <title>Draft genome sequences of two oriental melons (Cucumis melo L. var makuwa).</title>
        <authorList>
            <person name="Kwon S.-Y."/>
        </authorList>
    </citation>
    <scope>NUCLEOTIDE SEQUENCE [LARGE SCALE GENOMIC DNA]</scope>
    <source>
        <strain evidence="8">cv. Chang Bougi</strain>
        <strain evidence="7">cv. SW 3</strain>
        <tissue evidence="6">Leaf</tissue>
    </source>
</reference>
<evidence type="ECO:0000313" key="8">
    <source>
        <dbReference type="Proteomes" id="UP000321947"/>
    </source>
</evidence>
<evidence type="ECO:0000256" key="3">
    <source>
        <dbReference type="SAM" id="MobiDB-lite"/>
    </source>
</evidence>
<dbReference type="GO" id="GO:0003676">
    <property type="term" value="F:nucleic acid binding"/>
    <property type="evidence" value="ECO:0007669"/>
    <property type="project" value="InterPro"/>
</dbReference>
<dbReference type="Pfam" id="PF00665">
    <property type="entry name" value="rve"/>
    <property type="match status" value="1"/>
</dbReference>
<evidence type="ECO:0000313" key="5">
    <source>
        <dbReference type="EMBL" id="KAA0037551.1"/>
    </source>
</evidence>
<evidence type="ECO:0000259" key="4">
    <source>
        <dbReference type="PROSITE" id="PS50994"/>
    </source>
</evidence>
<evidence type="ECO:0000256" key="2">
    <source>
        <dbReference type="ARBA" id="ARBA00022801"/>
    </source>
</evidence>
<evidence type="ECO:0000256" key="1">
    <source>
        <dbReference type="ARBA" id="ARBA00022723"/>
    </source>
</evidence>
<organism evidence="6 8">
    <name type="scientific">Cucumis melo var. makuwa</name>
    <name type="common">Oriental melon</name>
    <dbReference type="NCBI Taxonomy" id="1194695"/>
    <lineage>
        <taxon>Eukaryota</taxon>
        <taxon>Viridiplantae</taxon>
        <taxon>Streptophyta</taxon>
        <taxon>Embryophyta</taxon>
        <taxon>Tracheophyta</taxon>
        <taxon>Spermatophyta</taxon>
        <taxon>Magnoliopsida</taxon>
        <taxon>eudicotyledons</taxon>
        <taxon>Gunneridae</taxon>
        <taxon>Pentapetalae</taxon>
        <taxon>rosids</taxon>
        <taxon>fabids</taxon>
        <taxon>Cucurbitales</taxon>
        <taxon>Cucurbitaceae</taxon>
        <taxon>Benincaseae</taxon>
        <taxon>Cucumis</taxon>
    </lineage>
</organism>
<dbReference type="Gene3D" id="3.30.420.10">
    <property type="entry name" value="Ribonuclease H-like superfamily/Ribonuclease H"/>
    <property type="match status" value="1"/>
</dbReference>
<dbReference type="SUPFAM" id="SSF56672">
    <property type="entry name" value="DNA/RNA polymerases"/>
    <property type="match status" value="1"/>
</dbReference>
<dbReference type="InterPro" id="IPR043502">
    <property type="entry name" value="DNA/RNA_pol_sf"/>
</dbReference>
<dbReference type="GO" id="GO:0016787">
    <property type="term" value="F:hydrolase activity"/>
    <property type="evidence" value="ECO:0007669"/>
    <property type="project" value="UniProtKB-KW"/>
</dbReference>
<gene>
    <name evidence="6" type="ORF">E5676_scaffold374G00580</name>
    <name evidence="5" type="ORF">E6C27_scaffold277G001710</name>
</gene>
<feature type="domain" description="Integrase catalytic" evidence="4">
    <location>
        <begin position="227"/>
        <end position="406"/>
    </location>
</feature>
<evidence type="ECO:0000313" key="7">
    <source>
        <dbReference type="Proteomes" id="UP000321393"/>
    </source>
</evidence>
<name>A0A5D3BTS2_CUCMM</name>
<evidence type="ECO:0000313" key="6">
    <source>
        <dbReference type="EMBL" id="TYK03121.1"/>
    </source>
</evidence>
<keyword evidence="1" id="KW-0479">Metal-binding</keyword>
<sequence length="939" mass="105780">MMENLSNALKNGTTKIIRLSPGLLHNNLVNLNQEAGQSVNEYLAVLQPIWTQLDQAKISKDHLRLIKVLMGLRPEYEAVRAALLHRSPLPSLDAAIQEILFEEKRLGINLSKHSDVVLASTYSPPGAFVRILFYKSKNFTKPRNSSVVAATSDILPPPVLDNPTKSLPPIYAVDGNCMNITHISTVNTPSVNLPHTYCVPNLTFNLVSVGQLCDLGLTVSFSLNGCQVQDPQTGQTIGTGRKVGRLFELLSLQGPAPTSTVHGYRYYVLFIDDFSRFTWIYFLKHRSQLSRTYIEFANMIRTQFSCPIKTLRTDNALEYKDSTLLSFLSQQGTLVQRSCPHTSQQNGRAKRKHRHILDSVRALLLSDSCPEKFWGEAALTSVYTINRLPSSVLQNISPFEKLYGTPPNYSNLKTFGCACFVLLHPHEHTKLEPRVRLCCFLGYDTEHKGFHCWDPLSNRLRISRHVTFWEHTMFSRLSSFHTFFSSPQPFFTDTTIDLFPLSESPLGNDLAQSAPTSATSDQLSISDGSPEPTPDTPPRRSTRIREPPIHLQDYHSMNDELQAFEKTHTWDYVDLPPGKRPIGLASSQMDVTNAFLNGTLFEEVYMKPPLGTSFSPHKVCLLRRALYGLKQAPRAWFATFNSTITQLCFTYSPHDTALFTRHTPQGIVLLFLYVDDMIITGNDPQAISDLQHYLGQHFEMKDLGSLNYFLGLEVSRHLDGYLLSQAKYASDLLARSGITDSNTASTPLDPNVHLTSYDGVPLEDVSLYRQLVGSLIYLTVTRGICCSHYWAGDPTDRRSTTGYCFYLGDSLISWRSNKQSVVSRSSTESEYRALADTTAELLWLRWLLADMGVPQQGSTLLHCDNRSAIQIAHNDIFHERTKHIENDCHFICHHLLSNTLLLQPVSTTEQPDDIFTKVLPSTRFNQLRTKLKLTATLSP</sequence>
<dbReference type="SUPFAM" id="SSF53098">
    <property type="entry name" value="Ribonuclease H-like"/>
    <property type="match status" value="1"/>
</dbReference>
<dbReference type="InterPro" id="IPR036397">
    <property type="entry name" value="RNaseH_sf"/>
</dbReference>
<dbReference type="EMBL" id="SSTE01018921">
    <property type="protein sequence ID" value="KAA0037551.1"/>
    <property type="molecule type" value="Genomic_DNA"/>
</dbReference>
<feature type="region of interest" description="Disordered" evidence="3">
    <location>
        <begin position="509"/>
        <end position="547"/>
    </location>
</feature>